<keyword evidence="2" id="KW-1185">Reference proteome</keyword>
<gene>
    <name evidence="1" type="ORF">GRQ65_02615</name>
</gene>
<name>A0A6L7EPA6_9ACTN</name>
<evidence type="ECO:0000313" key="1">
    <source>
        <dbReference type="EMBL" id="MXG88440.1"/>
    </source>
</evidence>
<dbReference type="EMBL" id="WUEK01000001">
    <property type="protein sequence ID" value="MXG88440.1"/>
    <property type="molecule type" value="Genomic_DNA"/>
</dbReference>
<dbReference type="Proteomes" id="UP000473325">
    <property type="component" value="Unassembled WGS sequence"/>
</dbReference>
<protein>
    <submittedName>
        <fullName evidence="1">Uncharacterized protein</fullName>
    </submittedName>
</protein>
<proteinExistence type="predicted"/>
<sequence>MTTRDFMALTPRQQHVMVMAMLVRNSIERFHVAHLTQEQMKELNQQIRYGIFDAVELFETMSASPEREDFYALQVSAIPDYWEVPGRDPRP</sequence>
<accession>A0A6L7EPA6</accession>
<evidence type="ECO:0000313" key="2">
    <source>
        <dbReference type="Proteomes" id="UP000473325"/>
    </source>
</evidence>
<dbReference type="AlphaFoldDB" id="A0A6L7EPA6"/>
<comment type="caution">
    <text evidence="1">The sequence shown here is derived from an EMBL/GenBank/DDBJ whole genome shotgun (WGS) entry which is preliminary data.</text>
</comment>
<organism evidence="1 2">
    <name type="scientific">Nocardioides flavescens</name>
    <dbReference type="NCBI Taxonomy" id="2691959"/>
    <lineage>
        <taxon>Bacteria</taxon>
        <taxon>Bacillati</taxon>
        <taxon>Actinomycetota</taxon>
        <taxon>Actinomycetes</taxon>
        <taxon>Propionibacteriales</taxon>
        <taxon>Nocardioidaceae</taxon>
        <taxon>Nocardioides</taxon>
    </lineage>
</organism>
<reference evidence="1 2" key="1">
    <citation type="submission" date="2019-12" db="EMBL/GenBank/DDBJ databases">
        <authorList>
            <person name="Kun Z."/>
        </authorList>
    </citation>
    <scope>NUCLEOTIDE SEQUENCE [LARGE SCALE GENOMIC DNA]</scope>
    <source>
        <strain evidence="1 2">YIM 123512</strain>
    </source>
</reference>
<dbReference type="RefSeq" id="WP_160874815.1">
    <property type="nucleotide sequence ID" value="NZ_WUEK01000001.1"/>
</dbReference>